<sequence length="122" mass="13736">MAPQRCNQATQQHVDVDCPQVIAEYNQLMCGVDKLNFLMSLYPLPVKVTKWPVRMISHFIGFAQCCSWLEYIRDANADGLPPKKMKDVMAFQSDIAHSLIASNWAAPTKRGRLSTTSPKPVQ</sequence>
<gene>
    <name evidence="1" type="ORF">HPB48_003876</name>
</gene>
<protein>
    <recommendedName>
        <fullName evidence="3">PiggyBac transposable element-derived protein domain-containing protein</fullName>
    </recommendedName>
</protein>
<dbReference type="AlphaFoldDB" id="A0A9J6FEJ4"/>
<evidence type="ECO:0000313" key="2">
    <source>
        <dbReference type="Proteomes" id="UP000821853"/>
    </source>
</evidence>
<dbReference type="Proteomes" id="UP000821853">
    <property type="component" value="Chromosome 1"/>
</dbReference>
<name>A0A9J6FEJ4_HAELO</name>
<reference evidence="1 2" key="1">
    <citation type="journal article" date="2020" name="Cell">
        <title>Large-Scale Comparative Analyses of Tick Genomes Elucidate Their Genetic Diversity and Vector Capacities.</title>
        <authorList>
            <consortium name="Tick Genome and Microbiome Consortium (TIGMIC)"/>
            <person name="Jia N."/>
            <person name="Wang J."/>
            <person name="Shi W."/>
            <person name="Du L."/>
            <person name="Sun Y."/>
            <person name="Zhan W."/>
            <person name="Jiang J.F."/>
            <person name="Wang Q."/>
            <person name="Zhang B."/>
            <person name="Ji P."/>
            <person name="Bell-Sakyi L."/>
            <person name="Cui X.M."/>
            <person name="Yuan T.T."/>
            <person name="Jiang B.G."/>
            <person name="Yang W.F."/>
            <person name="Lam T.T."/>
            <person name="Chang Q.C."/>
            <person name="Ding S.J."/>
            <person name="Wang X.J."/>
            <person name="Zhu J.G."/>
            <person name="Ruan X.D."/>
            <person name="Zhao L."/>
            <person name="Wei J.T."/>
            <person name="Ye R.Z."/>
            <person name="Que T.C."/>
            <person name="Du C.H."/>
            <person name="Zhou Y.H."/>
            <person name="Cheng J.X."/>
            <person name="Dai P.F."/>
            <person name="Guo W.B."/>
            <person name="Han X.H."/>
            <person name="Huang E.J."/>
            <person name="Li L.F."/>
            <person name="Wei W."/>
            <person name="Gao Y.C."/>
            <person name="Liu J.Z."/>
            <person name="Shao H.Z."/>
            <person name="Wang X."/>
            <person name="Wang C.C."/>
            <person name="Yang T.C."/>
            <person name="Huo Q.B."/>
            <person name="Li W."/>
            <person name="Chen H.Y."/>
            <person name="Chen S.E."/>
            <person name="Zhou L.G."/>
            <person name="Ni X.B."/>
            <person name="Tian J.H."/>
            <person name="Sheng Y."/>
            <person name="Liu T."/>
            <person name="Pan Y.S."/>
            <person name="Xia L.Y."/>
            <person name="Li J."/>
            <person name="Zhao F."/>
            <person name="Cao W.C."/>
        </authorList>
    </citation>
    <scope>NUCLEOTIDE SEQUENCE [LARGE SCALE GENOMIC DNA]</scope>
    <source>
        <strain evidence="1">HaeL-2018</strain>
    </source>
</reference>
<dbReference type="OrthoDB" id="122438at2759"/>
<dbReference type="PANTHER" id="PTHR47272:SF1">
    <property type="entry name" value="PIGGYBAC TRANSPOSABLE ELEMENT-DERIVED PROTEIN 3-LIKE"/>
    <property type="match status" value="1"/>
</dbReference>
<dbReference type="OMA" id="CTFASKL"/>
<dbReference type="EMBL" id="JABSTR010000001">
    <property type="protein sequence ID" value="KAH9361450.1"/>
    <property type="molecule type" value="Genomic_DNA"/>
</dbReference>
<evidence type="ECO:0008006" key="3">
    <source>
        <dbReference type="Google" id="ProtNLM"/>
    </source>
</evidence>
<comment type="caution">
    <text evidence="1">The sequence shown here is derived from an EMBL/GenBank/DDBJ whole genome shotgun (WGS) entry which is preliminary data.</text>
</comment>
<evidence type="ECO:0000313" key="1">
    <source>
        <dbReference type="EMBL" id="KAH9361450.1"/>
    </source>
</evidence>
<accession>A0A9J6FEJ4</accession>
<organism evidence="1 2">
    <name type="scientific">Haemaphysalis longicornis</name>
    <name type="common">Bush tick</name>
    <dbReference type="NCBI Taxonomy" id="44386"/>
    <lineage>
        <taxon>Eukaryota</taxon>
        <taxon>Metazoa</taxon>
        <taxon>Ecdysozoa</taxon>
        <taxon>Arthropoda</taxon>
        <taxon>Chelicerata</taxon>
        <taxon>Arachnida</taxon>
        <taxon>Acari</taxon>
        <taxon>Parasitiformes</taxon>
        <taxon>Ixodida</taxon>
        <taxon>Ixodoidea</taxon>
        <taxon>Ixodidae</taxon>
        <taxon>Haemaphysalinae</taxon>
        <taxon>Haemaphysalis</taxon>
    </lineage>
</organism>
<dbReference type="VEuPathDB" id="VectorBase:HLOH_062608"/>
<keyword evidence="2" id="KW-1185">Reference proteome</keyword>
<dbReference type="PANTHER" id="PTHR47272">
    <property type="entry name" value="DDE_TNP_1_7 DOMAIN-CONTAINING PROTEIN"/>
    <property type="match status" value="1"/>
</dbReference>
<proteinExistence type="predicted"/>